<evidence type="ECO:0000313" key="2">
    <source>
        <dbReference type="EMBL" id="KAK4447582.1"/>
    </source>
</evidence>
<feature type="region of interest" description="Disordered" evidence="1">
    <location>
        <begin position="743"/>
        <end position="765"/>
    </location>
</feature>
<comment type="caution">
    <text evidence="2">The sequence shown here is derived from an EMBL/GenBank/DDBJ whole genome shotgun (WGS) entry which is preliminary data.</text>
</comment>
<dbReference type="InterPro" id="IPR032675">
    <property type="entry name" value="LRR_dom_sf"/>
</dbReference>
<protein>
    <recommendedName>
        <fullName evidence="4">F-box domain-containing protein</fullName>
    </recommendedName>
</protein>
<feature type="region of interest" description="Disordered" evidence="1">
    <location>
        <begin position="584"/>
        <end position="656"/>
    </location>
</feature>
<feature type="region of interest" description="Disordered" evidence="1">
    <location>
        <begin position="330"/>
        <end position="363"/>
    </location>
</feature>
<dbReference type="Gene3D" id="3.80.10.10">
    <property type="entry name" value="Ribonuclease Inhibitor"/>
    <property type="match status" value="1"/>
</dbReference>
<dbReference type="SUPFAM" id="SSF52058">
    <property type="entry name" value="L domain-like"/>
    <property type="match status" value="1"/>
</dbReference>
<proteinExistence type="predicted"/>
<accession>A0AAV9GI13</accession>
<evidence type="ECO:0000256" key="1">
    <source>
        <dbReference type="SAM" id="MobiDB-lite"/>
    </source>
</evidence>
<reference evidence="2" key="1">
    <citation type="journal article" date="2023" name="Mol. Phylogenet. Evol.">
        <title>Genome-scale phylogeny and comparative genomics of the fungal order Sordariales.</title>
        <authorList>
            <person name="Hensen N."/>
            <person name="Bonometti L."/>
            <person name="Westerberg I."/>
            <person name="Brannstrom I.O."/>
            <person name="Guillou S."/>
            <person name="Cros-Aarteil S."/>
            <person name="Calhoun S."/>
            <person name="Haridas S."/>
            <person name="Kuo A."/>
            <person name="Mondo S."/>
            <person name="Pangilinan J."/>
            <person name="Riley R."/>
            <person name="LaButti K."/>
            <person name="Andreopoulos B."/>
            <person name="Lipzen A."/>
            <person name="Chen C."/>
            <person name="Yan M."/>
            <person name="Daum C."/>
            <person name="Ng V."/>
            <person name="Clum A."/>
            <person name="Steindorff A."/>
            <person name="Ohm R.A."/>
            <person name="Martin F."/>
            <person name="Silar P."/>
            <person name="Natvig D.O."/>
            <person name="Lalanne C."/>
            <person name="Gautier V."/>
            <person name="Ament-Velasquez S.L."/>
            <person name="Kruys A."/>
            <person name="Hutchinson M.I."/>
            <person name="Powell A.J."/>
            <person name="Barry K."/>
            <person name="Miller A.N."/>
            <person name="Grigoriev I.V."/>
            <person name="Debuchy R."/>
            <person name="Gladieux P."/>
            <person name="Hiltunen Thoren M."/>
            <person name="Johannesson H."/>
        </authorList>
    </citation>
    <scope>NUCLEOTIDE SEQUENCE</scope>
    <source>
        <strain evidence="2">PSN243</strain>
    </source>
</reference>
<feature type="compositionally biased region" description="Low complexity" evidence="1">
    <location>
        <begin position="617"/>
        <end position="630"/>
    </location>
</feature>
<keyword evidence="3" id="KW-1185">Reference proteome</keyword>
<feature type="compositionally biased region" description="Polar residues" evidence="1">
    <location>
        <begin position="111"/>
        <end position="123"/>
    </location>
</feature>
<feature type="compositionally biased region" description="Low complexity" evidence="1">
    <location>
        <begin position="90"/>
        <end position="110"/>
    </location>
</feature>
<feature type="compositionally biased region" description="Polar residues" evidence="1">
    <location>
        <begin position="603"/>
        <end position="616"/>
    </location>
</feature>
<dbReference type="AlphaFoldDB" id="A0AAV9GI13"/>
<reference evidence="2" key="2">
    <citation type="submission" date="2023-05" db="EMBL/GenBank/DDBJ databases">
        <authorList>
            <consortium name="Lawrence Berkeley National Laboratory"/>
            <person name="Steindorff A."/>
            <person name="Hensen N."/>
            <person name="Bonometti L."/>
            <person name="Westerberg I."/>
            <person name="Brannstrom I.O."/>
            <person name="Guillou S."/>
            <person name="Cros-Aarteil S."/>
            <person name="Calhoun S."/>
            <person name="Haridas S."/>
            <person name="Kuo A."/>
            <person name="Mondo S."/>
            <person name="Pangilinan J."/>
            <person name="Riley R."/>
            <person name="Labutti K."/>
            <person name="Andreopoulos B."/>
            <person name="Lipzen A."/>
            <person name="Chen C."/>
            <person name="Yanf M."/>
            <person name="Daum C."/>
            <person name="Ng V."/>
            <person name="Clum A."/>
            <person name="Ohm R."/>
            <person name="Martin F."/>
            <person name="Silar P."/>
            <person name="Natvig D."/>
            <person name="Lalanne C."/>
            <person name="Gautier V."/>
            <person name="Ament-Velasquez S.L."/>
            <person name="Kruys A."/>
            <person name="Hutchinson M.I."/>
            <person name="Powell A.J."/>
            <person name="Barry K."/>
            <person name="Miller A.N."/>
            <person name="Grigoriev I.V."/>
            <person name="Debuchy R."/>
            <person name="Gladieux P."/>
            <person name="Thoren M.H."/>
            <person name="Johannesson H."/>
        </authorList>
    </citation>
    <scope>NUCLEOTIDE SEQUENCE</scope>
    <source>
        <strain evidence="2">PSN243</strain>
    </source>
</reference>
<evidence type="ECO:0000313" key="3">
    <source>
        <dbReference type="Proteomes" id="UP001321760"/>
    </source>
</evidence>
<gene>
    <name evidence="2" type="ORF">QBC34DRAFT_302843</name>
</gene>
<organism evidence="2 3">
    <name type="scientific">Podospora aff. communis PSN243</name>
    <dbReference type="NCBI Taxonomy" id="3040156"/>
    <lineage>
        <taxon>Eukaryota</taxon>
        <taxon>Fungi</taxon>
        <taxon>Dikarya</taxon>
        <taxon>Ascomycota</taxon>
        <taxon>Pezizomycotina</taxon>
        <taxon>Sordariomycetes</taxon>
        <taxon>Sordariomycetidae</taxon>
        <taxon>Sordariales</taxon>
        <taxon>Podosporaceae</taxon>
        <taxon>Podospora</taxon>
    </lineage>
</organism>
<evidence type="ECO:0008006" key="4">
    <source>
        <dbReference type="Google" id="ProtNLM"/>
    </source>
</evidence>
<feature type="region of interest" description="Disordered" evidence="1">
    <location>
        <begin position="87"/>
        <end position="127"/>
    </location>
</feature>
<dbReference type="Proteomes" id="UP001321760">
    <property type="component" value="Unassembled WGS sequence"/>
</dbReference>
<sequence>MATAVPLYPVVVLPVNNGMPVAMYPPRDQDFVMRTQRSSEKFQQVSAAQPTHSSYMYSPMVNVVPTAYPNAHPNAQSPIMHQPTLHIRPRSSSASSLSSTGSRWSSATSLATSSPNSSVTSIESMPPCSPGCRRVSGAQPYYQLQGYPWQRPAPIKLARRKAEPGELFSALPGEVLELILSELRQLHLRQGSDSCETCWMRDCCSISLSARKFLKYAREALYQHIYLNGHDSPQMRKRTKLDYGSRLVLLRRTLRANLHIAVIVRSLKPPSLPPGIGAGEYNDLVASIVMACPNLERLVGIYPTYDHTFQRLFHALSTRKRLKEMNWTIGAVTPPRPGTGRPGTGRPGTSSIFSRQQQAPPLSNQQQFAPGELLRQQSRGFLDFHVNWKHLTTLVIHCQFGATLPPDTLITRTLRRLPSIQNLHLSHLPLTSFTDNTLLLLPPLKKLSLSHLPGITTPGLSAFATRTSSASLTSLTLIHINLETLPALARLFSNLTSLSVFNIVQPYAPIMPTDELVCLFPYLASASLTRLHWDIPYLPTRSTTADNILARSIRASGFPALRSLRAPNDPEGIFQALCRPMERADHPTDRYRGGQTWHGIGHRQTSSHSQAPQGRPSSSWSSSNHSRSASLAGPTPAHGISPSDPLFPPDALMMPRDNSDLHQARLAAQTRLERARRFPRFFIDVIDERGMVVEKYGVGAFMGAIGSKIHYVLTPDAGATDEGGGLVGVKDVIGDCGEVLGGAEDKGAKKGSKRDKAGEIESGEAKTREGCIGIWNAHATEAKDKKDQERWYHTERGRWKGLVPS</sequence>
<dbReference type="EMBL" id="MU865948">
    <property type="protein sequence ID" value="KAK4447582.1"/>
    <property type="molecule type" value="Genomic_DNA"/>
</dbReference>
<name>A0AAV9GI13_9PEZI</name>